<accession>B3R032</accession>
<organism evidence="4">
    <name type="scientific">Phytoplasma mali (strain AT)</name>
    <dbReference type="NCBI Taxonomy" id="482235"/>
    <lineage>
        <taxon>Bacteria</taxon>
        <taxon>Bacillati</taxon>
        <taxon>Mycoplasmatota</taxon>
        <taxon>Mollicutes</taxon>
        <taxon>Acholeplasmatales</taxon>
        <taxon>Acholeplasmataceae</taxon>
        <taxon>Candidatus Phytoplasma</taxon>
        <taxon>16SrX (Apple proliferation group)</taxon>
    </lineage>
</organism>
<dbReference type="InterPro" id="IPR010539">
    <property type="entry name" value="BaxI_1-like"/>
</dbReference>
<dbReference type="HOGENOM" id="CLU_074030_1_0_14"/>
<dbReference type="EMBL" id="CU469464">
    <property type="protein sequence ID" value="CAP18196.1"/>
    <property type="molecule type" value="Genomic_DNA"/>
</dbReference>
<feature type="transmembrane region" description="Helical" evidence="1">
    <location>
        <begin position="131"/>
        <end position="151"/>
    </location>
</feature>
<gene>
    <name evidence="2" type="ordered locus">ATP_00009</name>
    <name evidence="3" type="ordered locus">ATP_00489</name>
</gene>
<proteinExistence type="predicted"/>
<keyword evidence="1" id="KW-1133">Transmembrane helix</keyword>
<feature type="transmembrane region" description="Helical" evidence="1">
    <location>
        <begin position="103"/>
        <end position="125"/>
    </location>
</feature>
<dbReference type="PANTHER" id="PTHR41282">
    <property type="entry name" value="CONSERVED TRANSMEMBRANE PROTEIN-RELATED"/>
    <property type="match status" value="1"/>
</dbReference>
<feature type="transmembrane region" description="Helical" evidence="1">
    <location>
        <begin position="73"/>
        <end position="91"/>
    </location>
</feature>
<evidence type="ECO:0000313" key="3">
    <source>
        <dbReference type="EMBL" id="CAP18676.1"/>
    </source>
</evidence>
<evidence type="ECO:0000313" key="2">
    <source>
        <dbReference type="EMBL" id="CAP18196.1"/>
    </source>
</evidence>
<dbReference type="EMBL" id="CU469464">
    <property type="protein sequence ID" value="CAP18676.1"/>
    <property type="molecule type" value="Genomic_DNA"/>
</dbReference>
<feature type="transmembrane region" description="Helical" evidence="1">
    <location>
        <begin position="163"/>
        <end position="186"/>
    </location>
</feature>
<dbReference type="AlphaFoldDB" id="B3R032"/>
<feature type="transmembrane region" description="Helical" evidence="1">
    <location>
        <begin position="198"/>
        <end position="217"/>
    </location>
</feature>
<evidence type="ECO:0000313" key="4">
    <source>
        <dbReference type="Proteomes" id="UP000002020"/>
    </source>
</evidence>
<sequence>MNKNIILNDVLNSVNTKKSISISKNNVSRKSIALKTITLLLVTIATTIITFFLFNGGLTVQPAKITALNDRKVSIILILFVLPIISFILIIGSRFLPVQMVKYVAMTYSIFEGMFFGVLFCLLNIVYDNVLMLVAIDLLSVSILFILMNLAFYNNIIKVTKKFVIFIMISMFMIVLFDLIILFSRVYSGYSIKQMNPFLGAFVSIFAIIIGTLSLAMDFKYAEQIIQQNISKEYEWQVALGFQITLIYIFIRILELMYYAGLFRERK</sequence>
<keyword evidence="1" id="KW-0812">Transmembrane</keyword>
<feature type="transmembrane region" description="Helical" evidence="1">
    <location>
        <begin position="32"/>
        <end position="53"/>
    </location>
</feature>
<protein>
    <submittedName>
        <fullName evidence="2">Uncharacterized protein</fullName>
    </submittedName>
</protein>
<keyword evidence="1" id="KW-0472">Membrane</keyword>
<dbReference type="Proteomes" id="UP000002020">
    <property type="component" value="Chromosome"/>
</dbReference>
<dbReference type="KEGG" id="pml:ATP_00009"/>
<evidence type="ECO:0000256" key="1">
    <source>
        <dbReference type="SAM" id="Phobius"/>
    </source>
</evidence>
<keyword evidence="4" id="KW-1185">Reference proteome</keyword>
<reference evidence="2 4" key="1">
    <citation type="journal article" date="2008" name="BMC Genomics">
        <title>The linear chromosome of the plant-pathogenic mycoplasma 'Candidatus Phytoplasma mali'.</title>
        <authorList>
            <person name="Kube M."/>
            <person name="Schneider B."/>
            <person name="Kuhl H."/>
            <person name="Dandekar T."/>
            <person name="Heitmann K."/>
            <person name="Migdoll A.M."/>
            <person name="Reinhardt R."/>
            <person name="Seemueller E."/>
        </authorList>
    </citation>
    <scope>NUCLEOTIDE SEQUENCE [LARGE SCALE GENOMIC DNA]</scope>
    <source>
        <strain evidence="2 4">AT</strain>
    </source>
</reference>
<feature type="transmembrane region" description="Helical" evidence="1">
    <location>
        <begin position="238"/>
        <end position="260"/>
    </location>
</feature>
<dbReference type="PANTHER" id="PTHR41282:SF1">
    <property type="entry name" value="CONSERVED TRANSMEMBRANE PROTEIN-RELATED"/>
    <property type="match status" value="1"/>
</dbReference>
<dbReference type="eggNOG" id="COG4760">
    <property type="taxonomic scope" value="Bacteria"/>
</dbReference>
<name>B3R032_PHYMT</name>
<dbReference type="Pfam" id="PF12811">
    <property type="entry name" value="BaxI_1"/>
    <property type="match status" value="1"/>
</dbReference>
<dbReference type="KEGG" id="pml:ATP_00489"/>